<dbReference type="SMART" id="SM00849">
    <property type="entry name" value="Lactamase_B"/>
    <property type="match status" value="1"/>
</dbReference>
<dbReference type="EMBL" id="LVKI01000047">
    <property type="protein sequence ID" value="OAQ06861.1"/>
    <property type="molecule type" value="Genomic_DNA"/>
</dbReference>
<evidence type="ECO:0000313" key="2">
    <source>
        <dbReference type="EMBL" id="OAQ06861.1"/>
    </source>
</evidence>
<dbReference type="PANTHER" id="PTHR42951:SF21">
    <property type="entry name" value="METALLO-HYDROLASE YQJP-RELATED"/>
    <property type="match status" value="1"/>
</dbReference>
<protein>
    <recommendedName>
        <fullName evidence="1">Metallo-beta-lactamase domain-containing protein</fullName>
    </recommendedName>
</protein>
<dbReference type="InterPro" id="IPR036866">
    <property type="entry name" value="RibonucZ/Hydroxyglut_hydro"/>
</dbReference>
<dbReference type="PANTHER" id="PTHR42951">
    <property type="entry name" value="METALLO-BETA-LACTAMASE DOMAIN-CONTAINING"/>
    <property type="match status" value="1"/>
</dbReference>
<gene>
    <name evidence="2" type="ORF">A3O14_07380</name>
</gene>
<dbReference type="OrthoDB" id="9802248at2"/>
<dbReference type="AlphaFoldDB" id="A0A179CMR9"/>
<dbReference type="RefSeq" id="WP_064208214.1">
    <property type="nucleotide sequence ID" value="NZ_LVKC01000048.1"/>
</dbReference>
<comment type="caution">
    <text evidence="2">The sequence shown here is derived from an EMBL/GenBank/DDBJ whole genome shotgun (WGS) entry which is preliminary data.</text>
</comment>
<sequence>MKQITSDVYLMKMAQTDSRAPQVNVYFLKNEKLLIDAGPDNYPCYLELQQNLKSLGIDLKQVSVVITHHHPDHVGLLKYFPEETAVYADPGVRYYGTTAYLNAIEEQTQQLQTLGIPPHAIDQIKAQLQKRFLPFLENVNFKDLNQLSISSVRIHRLCGHSPADIVFQKDNFFFGGDLILKGIYFNILLDIDPINQKLCLLDQEYGQNIKKILTAFKIQTWCPGHGDPMNLSSLVKVNHKYQKLRQLIHQRITQSFSFSDYDSAVREIYSYFPRLNDYFYLSDILTVIK</sequence>
<evidence type="ECO:0000313" key="3">
    <source>
        <dbReference type="Proteomes" id="UP000078520"/>
    </source>
</evidence>
<evidence type="ECO:0000259" key="1">
    <source>
        <dbReference type="SMART" id="SM00849"/>
    </source>
</evidence>
<dbReference type="Proteomes" id="UP000078520">
    <property type="component" value="Unassembled WGS sequence"/>
</dbReference>
<dbReference type="InterPro" id="IPR001279">
    <property type="entry name" value="Metallo-B-lactamas"/>
</dbReference>
<reference evidence="3" key="1">
    <citation type="submission" date="2016-03" db="EMBL/GenBank/DDBJ databases">
        <authorList>
            <person name="Johnson T.J."/>
            <person name="Youmans B."/>
            <person name="Case K."/>
            <person name="Noll S."/>
        </authorList>
    </citation>
    <scope>NUCLEOTIDE SEQUENCE [LARGE SCALE GENOMIC DNA]</scope>
    <source>
        <strain evidence="3">UMNLAv8</strain>
    </source>
</reference>
<organism evidence="2 3">
    <name type="scientific">Ligilactobacillus aviarius</name>
    <dbReference type="NCBI Taxonomy" id="1606"/>
    <lineage>
        <taxon>Bacteria</taxon>
        <taxon>Bacillati</taxon>
        <taxon>Bacillota</taxon>
        <taxon>Bacilli</taxon>
        <taxon>Lactobacillales</taxon>
        <taxon>Lactobacillaceae</taxon>
        <taxon>Ligilactobacillus</taxon>
    </lineage>
</organism>
<proteinExistence type="predicted"/>
<name>A0A179CMR9_9LACO</name>
<accession>A0A179CMR9</accession>
<dbReference type="InterPro" id="IPR050855">
    <property type="entry name" value="NDM-1-like"/>
</dbReference>
<dbReference type="Gene3D" id="3.60.15.10">
    <property type="entry name" value="Ribonuclease Z/Hydroxyacylglutathione hydrolase-like"/>
    <property type="match status" value="1"/>
</dbReference>
<dbReference type="SUPFAM" id="SSF56281">
    <property type="entry name" value="Metallo-hydrolase/oxidoreductase"/>
    <property type="match status" value="1"/>
</dbReference>
<feature type="domain" description="Metallo-beta-lactamase" evidence="1">
    <location>
        <begin position="22"/>
        <end position="225"/>
    </location>
</feature>
<dbReference type="Pfam" id="PF00753">
    <property type="entry name" value="Lactamase_B"/>
    <property type="match status" value="1"/>
</dbReference>